<dbReference type="Proteomes" id="UP000054359">
    <property type="component" value="Unassembled WGS sequence"/>
</dbReference>
<evidence type="ECO:0000313" key="2">
    <source>
        <dbReference type="Proteomes" id="UP000054359"/>
    </source>
</evidence>
<keyword evidence="2" id="KW-1185">Reference proteome</keyword>
<name>A0A087U354_STEMI</name>
<evidence type="ECO:0000313" key="1">
    <source>
        <dbReference type="EMBL" id="KFM71793.1"/>
    </source>
</evidence>
<accession>A0A087U354</accession>
<gene>
    <name evidence="1" type="ORF">X975_09327</name>
</gene>
<protein>
    <submittedName>
        <fullName evidence="1">Uncharacterized protein</fullName>
    </submittedName>
</protein>
<sequence length="379" mass="43113">MEFKKNSFGEAKVIVEKVDLHKFLPPFTSTQKEINLEKVAVTKPKIPFEKTEGFETSDSCHSSNKLKSLELQKFSVFEKVDDMAISKRKYSTIKSVSSEISQKSLSNGILQLDSIPHPVFQEKHTIFGKSSHFANERKKFLTPCVHITDFKVSSISNVHTTCRNLKCVQCNSFVSSLSTPLKDIKKHKKIGCTNQNSFWHKNTSHSVVQNKKAVTKATVSSKELKKIKKEKKVKHWQSAKLKYRCDAYKTLIEYLSSTKIDSSREVHHTVSLNKPYNNKDFSGLEHKDFSKFSGSKIVSGKEFHLQKQLSRPDLFGNFSVLCPSDKKYYPSNKAKMSDKISSKITNVKYIVQQSDCERISACLENSYEGMAKSPCIVKV</sequence>
<dbReference type="AlphaFoldDB" id="A0A087U354"/>
<organism evidence="1 2">
    <name type="scientific">Stegodyphus mimosarum</name>
    <name type="common">African social velvet spider</name>
    <dbReference type="NCBI Taxonomy" id="407821"/>
    <lineage>
        <taxon>Eukaryota</taxon>
        <taxon>Metazoa</taxon>
        <taxon>Ecdysozoa</taxon>
        <taxon>Arthropoda</taxon>
        <taxon>Chelicerata</taxon>
        <taxon>Arachnida</taxon>
        <taxon>Araneae</taxon>
        <taxon>Araneomorphae</taxon>
        <taxon>Entelegynae</taxon>
        <taxon>Eresoidea</taxon>
        <taxon>Eresidae</taxon>
        <taxon>Stegodyphus</taxon>
    </lineage>
</organism>
<feature type="non-terminal residue" evidence="1">
    <location>
        <position position="379"/>
    </location>
</feature>
<reference evidence="1 2" key="1">
    <citation type="submission" date="2013-11" db="EMBL/GenBank/DDBJ databases">
        <title>Genome sequencing of Stegodyphus mimosarum.</title>
        <authorList>
            <person name="Bechsgaard J."/>
        </authorList>
    </citation>
    <scope>NUCLEOTIDE SEQUENCE [LARGE SCALE GENOMIC DNA]</scope>
</reference>
<dbReference type="OrthoDB" id="10436737at2759"/>
<proteinExistence type="predicted"/>
<dbReference type="EMBL" id="KK117932">
    <property type="protein sequence ID" value="KFM71793.1"/>
    <property type="molecule type" value="Genomic_DNA"/>
</dbReference>